<feature type="domain" description="Amidohydrolase-related" evidence="2">
    <location>
        <begin position="3"/>
        <end position="274"/>
    </location>
</feature>
<organism evidence="3 4">
    <name type="scientific">Candidatus Acidiferrum panamense</name>
    <dbReference type="NCBI Taxonomy" id="2741543"/>
    <lineage>
        <taxon>Bacteria</taxon>
        <taxon>Pseudomonadati</taxon>
        <taxon>Acidobacteriota</taxon>
        <taxon>Terriglobia</taxon>
        <taxon>Candidatus Acidiferrales</taxon>
        <taxon>Candidatus Acidiferrum</taxon>
    </lineage>
</organism>
<evidence type="ECO:0000313" key="3">
    <source>
        <dbReference type="EMBL" id="MBA0083918.1"/>
    </source>
</evidence>
<proteinExistence type="inferred from homology"/>
<dbReference type="SUPFAM" id="SSF51556">
    <property type="entry name" value="Metallo-dependent hydrolases"/>
    <property type="match status" value="1"/>
</dbReference>
<dbReference type="PANTHER" id="PTHR43569:SF2">
    <property type="entry name" value="AMIDOHYDROLASE-RELATED DOMAIN-CONTAINING PROTEIN"/>
    <property type="match status" value="1"/>
</dbReference>
<dbReference type="Gene3D" id="3.20.20.140">
    <property type="entry name" value="Metal-dependent hydrolases"/>
    <property type="match status" value="1"/>
</dbReference>
<keyword evidence="4" id="KW-1185">Reference proteome</keyword>
<reference evidence="3" key="1">
    <citation type="submission" date="2020-06" db="EMBL/GenBank/DDBJ databases">
        <title>Legume-microbial interactions unlock mineral nutrients during tropical forest succession.</title>
        <authorList>
            <person name="Epihov D.Z."/>
        </authorList>
    </citation>
    <scope>NUCLEOTIDE SEQUENCE [LARGE SCALE GENOMIC DNA]</scope>
    <source>
        <strain evidence="3">Pan2503</strain>
    </source>
</reference>
<comment type="caution">
    <text evidence="3">The sequence shown here is derived from an EMBL/GenBank/DDBJ whole genome shotgun (WGS) entry which is preliminary data.</text>
</comment>
<dbReference type="PANTHER" id="PTHR43569">
    <property type="entry name" value="AMIDOHYDROLASE"/>
    <property type="match status" value="1"/>
</dbReference>
<evidence type="ECO:0000259" key="2">
    <source>
        <dbReference type="Pfam" id="PF04909"/>
    </source>
</evidence>
<comment type="similarity">
    <text evidence="1">Belongs to the metallo-dependent hydrolases superfamily.</text>
</comment>
<dbReference type="Pfam" id="PF04909">
    <property type="entry name" value="Amidohydro_2"/>
    <property type="match status" value="1"/>
</dbReference>
<dbReference type="InterPro" id="IPR032466">
    <property type="entry name" value="Metal_Hydrolase"/>
</dbReference>
<dbReference type="InterPro" id="IPR052350">
    <property type="entry name" value="Metallo-dep_Lactonases"/>
</dbReference>
<dbReference type="InterPro" id="IPR006680">
    <property type="entry name" value="Amidohydro-rel"/>
</dbReference>
<evidence type="ECO:0000256" key="1">
    <source>
        <dbReference type="ARBA" id="ARBA00038310"/>
    </source>
</evidence>
<gene>
    <name evidence="3" type="ORF">HRJ53_02885</name>
</gene>
<dbReference type="GO" id="GO:0016787">
    <property type="term" value="F:hydrolase activity"/>
    <property type="evidence" value="ECO:0007669"/>
    <property type="project" value="UniProtKB-KW"/>
</dbReference>
<name>A0A7V8NM74_9BACT</name>
<sequence length="284" mass="32561">MKIDAHQHFWKYHAMRHSWIREEMSVLKRDFLPENLEQERSTSGINATVAVQADQSEDETLFLLQLAERNSSIAGVVGWIDLCSPKAAKRMKFFSRFDKLSGFRHIAQDEPNDRFLVGDDFVRGIACLRQFGFTYDILVHPRQLPAALDLVARFPEQPFVIDHLAKPEIKLRSRSGWAALMQKMAAHPNVYCKLSGMVTEADWRRWKKQDFRPYLDVVFGAFGPGRLMFGSDWPVCLLAASYRQVLEIVEEYVQDCAAEVKEKIFGGNAAQFYSLKMAQHGLTA</sequence>
<evidence type="ECO:0000313" key="4">
    <source>
        <dbReference type="Proteomes" id="UP000567293"/>
    </source>
</evidence>
<dbReference type="AlphaFoldDB" id="A0A7V8NM74"/>
<protein>
    <submittedName>
        <fullName evidence="3">Amidohydrolase family protein</fullName>
    </submittedName>
</protein>
<accession>A0A7V8NM74</accession>
<dbReference type="Proteomes" id="UP000567293">
    <property type="component" value="Unassembled WGS sequence"/>
</dbReference>
<dbReference type="EMBL" id="JACDQQ010000290">
    <property type="protein sequence ID" value="MBA0083918.1"/>
    <property type="molecule type" value="Genomic_DNA"/>
</dbReference>